<dbReference type="InterPro" id="IPR017896">
    <property type="entry name" value="4Fe4S_Fe-S-bd"/>
</dbReference>
<gene>
    <name evidence="2" type="ORF">HMPREF1705_04187</name>
</gene>
<dbReference type="STRING" id="592015.HMPREF1705_04187"/>
<dbReference type="Gene3D" id="3.30.70.20">
    <property type="match status" value="1"/>
</dbReference>
<keyword evidence="3" id="KW-1185">Reference proteome</keyword>
<dbReference type="PANTHER" id="PTHR42895">
    <property type="entry name" value="IRON-SULFUR CLUSTER-BINDING PROTEIN-RELATED"/>
    <property type="match status" value="1"/>
</dbReference>
<dbReference type="AlphaFoldDB" id="A0A0T5X9F5"/>
<reference evidence="3" key="1">
    <citation type="submission" date="2012-09" db="EMBL/GenBank/DDBJ databases">
        <authorList>
            <person name="Weinstock G."/>
            <person name="Sodergren E."/>
            <person name="Clifton S."/>
            <person name="Fulton L."/>
            <person name="Fulton B."/>
            <person name="Courtney L."/>
            <person name="Fronick C."/>
            <person name="Harrison M."/>
            <person name="Strong C."/>
            <person name="Farmer C."/>
            <person name="Delehaunty K."/>
            <person name="Markovic C."/>
            <person name="Hall O."/>
            <person name="Minx P."/>
            <person name="Tomlinson C."/>
            <person name="Mitreva M."/>
            <person name="Nelson J."/>
            <person name="Hou S."/>
            <person name="Wollam A."/>
            <person name="Pepin K.H."/>
            <person name="Johnson M."/>
            <person name="Bhonagiri V."/>
            <person name="Nash W.E."/>
            <person name="Suruliraj S."/>
            <person name="Warren W."/>
            <person name="Chinwalla A."/>
            <person name="Mardis E.R."/>
            <person name="Wilson R.K."/>
        </authorList>
    </citation>
    <scope>NUCLEOTIDE SEQUENCE [LARGE SCALE GENOMIC DNA]</scope>
    <source>
        <strain evidence="3">OS1</strain>
    </source>
</reference>
<dbReference type="Proteomes" id="UP000005273">
    <property type="component" value="Unassembled WGS sequence"/>
</dbReference>
<dbReference type="RefSeq" id="WP_057940669.1">
    <property type="nucleotide sequence ID" value="NZ_ACJX03000001.1"/>
</dbReference>
<proteinExistence type="predicted"/>
<dbReference type="PANTHER" id="PTHR42895:SF1">
    <property type="entry name" value="IRON-SULFUR CLUSTER PROTEIN"/>
    <property type="match status" value="1"/>
</dbReference>
<accession>A0A0T5X9F5</accession>
<evidence type="ECO:0000313" key="3">
    <source>
        <dbReference type="Proteomes" id="UP000005273"/>
    </source>
</evidence>
<evidence type="ECO:0000313" key="2">
    <source>
        <dbReference type="EMBL" id="KRT34934.1"/>
    </source>
</evidence>
<feature type="domain" description="4Fe-4S ferredoxin-type" evidence="1">
    <location>
        <begin position="38"/>
        <end position="67"/>
    </location>
</feature>
<dbReference type="Pfam" id="PF12837">
    <property type="entry name" value="Fer4_6"/>
    <property type="match status" value="1"/>
</dbReference>
<protein>
    <submittedName>
        <fullName evidence="2">4Fe-4S binding domain protein</fullName>
    </submittedName>
</protein>
<dbReference type="eggNOG" id="COG1145">
    <property type="taxonomic scope" value="Bacteria"/>
</dbReference>
<dbReference type="PROSITE" id="PS51379">
    <property type="entry name" value="4FE4S_FER_2"/>
    <property type="match status" value="2"/>
</dbReference>
<feature type="domain" description="4Fe-4S ferredoxin-type" evidence="1">
    <location>
        <begin position="8"/>
        <end position="37"/>
    </location>
</feature>
<dbReference type="SUPFAM" id="SSF54862">
    <property type="entry name" value="4Fe-4S ferredoxins"/>
    <property type="match status" value="1"/>
</dbReference>
<dbReference type="OrthoDB" id="9795268at2"/>
<dbReference type="EMBL" id="ACJX03000001">
    <property type="protein sequence ID" value="KRT34934.1"/>
    <property type="molecule type" value="Genomic_DNA"/>
</dbReference>
<comment type="caution">
    <text evidence="2">The sequence shown here is derived from an EMBL/GenBank/DDBJ whole genome shotgun (WGS) entry which is preliminary data.</text>
</comment>
<evidence type="ECO:0000259" key="1">
    <source>
        <dbReference type="PROSITE" id="PS51379"/>
    </source>
</evidence>
<dbReference type="InterPro" id="IPR052911">
    <property type="entry name" value="Corrinoid_activation_enz"/>
</dbReference>
<name>A0A0T5X9F5_9BACT</name>
<organism evidence="2 3">
    <name type="scientific">Acetomicrobium hydrogeniformans ATCC BAA-1850</name>
    <dbReference type="NCBI Taxonomy" id="592015"/>
    <lineage>
        <taxon>Bacteria</taxon>
        <taxon>Thermotogati</taxon>
        <taxon>Synergistota</taxon>
        <taxon>Synergistia</taxon>
        <taxon>Synergistales</taxon>
        <taxon>Acetomicrobiaceae</taxon>
        <taxon>Acetomicrobium</taxon>
    </lineage>
</organism>
<sequence>MKQRVLRRVIKIDEDKCDGCGLCAEACHEGAIVIEEGKAKLRNESYCDGLGDCIGECPKGAISFELREAEEYTRAAEEPSHGENLLPCGCPGSKVMDIRHNSNKGMSESLEQGVADDNSRLLNWPIQLKLLPVNAPYLKGSSIVLAADCTGFSLYSFQKTILKDDERVLLIGCPKLDDAELYRQKLAQIFKVNQTPEITVIIMEVPCCGGLWRIAESVASEVNRDIVLNKIVIGIDGNIKDKETIKYRYKAN</sequence>